<protein>
    <recommendedName>
        <fullName evidence="4">Tetratricopeptide repeat protein</fullName>
    </recommendedName>
</protein>
<reference evidence="3" key="1">
    <citation type="submission" date="2024-03" db="EMBL/GenBank/DDBJ databases">
        <title>Chitinophaga horti sp. nov., isolated from garden soil.</title>
        <authorList>
            <person name="Lee D.S."/>
            <person name="Han D.M."/>
            <person name="Baek J.H."/>
            <person name="Choi D.G."/>
            <person name="Jeon J.H."/>
            <person name="Jeon C.O."/>
        </authorList>
    </citation>
    <scope>NUCLEOTIDE SEQUENCE [LARGE SCALE GENOMIC DNA]</scope>
    <source>
        <strain evidence="3">GPA1</strain>
    </source>
</reference>
<gene>
    <name evidence="2" type="ORF">WJU16_13595</name>
</gene>
<feature type="signal peptide" evidence="1">
    <location>
        <begin position="1"/>
        <end position="21"/>
    </location>
</feature>
<evidence type="ECO:0000256" key="1">
    <source>
        <dbReference type="SAM" id="SignalP"/>
    </source>
</evidence>
<proteinExistence type="predicted"/>
<name>A0ABZ2YGU3_9BACT</name>
<dbReference type="Proteomes" id="UP001485459">
    <property type="component" value="Chromosome"/>
</dbReference>
<accession>A0ABZ2YGU3</accession>
<keyword evidence="1" id="KW-0732">Signal</keyword>
<sequence length="374" mass="43566">MKKIYLSAALLLTMTSVSAQSARELFDAAKTAYENGRFNESIRLIRQCEQLLGRSNPKIESLKTHVYYSTSDWSNAYLAASRYFNMAPASNAGSVAHKELETIRQEVTGKMKSLHKDHFKTIDDKRMEQANKVTALQDASANTKSTSIRNRSEKRLKSIYLASSDAAVLKEYTDMFGQSGDNKVFEEKKVYLRHIVLGDKFLEEKNYRKALDHYESGYQFIKSDTLALRIAKTKEEFLYRTAEKSNNLEDYLAYAEKYPSGRYAHWVHTTLVRYYKEETEGYFKKKSYPEIATNLTEGSKYLKHCSREMKEKYYATLLAAANLLENDRKAIRKDVIRCREVITYYTYYQAYKPTVVMEKKINELKASRKKWHKE</sequence>
<feature type="chain" id="PRO_5046724601" description="Tetratricopeptide repeat protein" evidence="1">
    <location>
        <begin position="22"/>
        <end position="374"/>
    </location>
</feature>
<organism evidence="2 3">
    <name type="scientific">Chitinophaga pollutisoli</name>
    <dbReference type="NCBI Taxonomy" id="3133966"/>
    <lineage>
        <taxon>Bacteria</taxon>
        <taxon>Pseudomonadati</taxon>
        <taxon>Bacteroidota</taxon>
        <taxon>Chitinophagia</taxon>
        <taxon>Chitinophagales</taxon>
        <taxon>Chitinophagaceae</taxon>
        <taxon>Chitinophaga</taxon>
    </lineage>
</organism>
<evidence type="ECO:0000313" key="3">
    <source>
        <dbReference type="Proteomes" id="UP001485459"/>
    </source>
</evidence>
<dbReference type="EMBL" id="CP149822">
    <property type="protein sequence ID" value="WZN39036.1"/>
    <property type="molecule type" value="Genomic_DNA"/>
</dbReference>
<evidence type="ECO:0008006" key="4">
    <source>
        <dbReference type="Google" id="ProtNLM"/>
    </source>
</evidence>
<evidence type="ECO:0000313" key="2">
    <source>
        <dbReference type="EMBL" id="WZN39036.1"/>
    </source>
</evidence>
<dbReference type="RefSeq" id="WP_341834043.1">
    <property type="nucleotide sequence ID" value="NZ_CP149822.1"/>
</dbReference>
<keyword evidence="3" id="KW-1185">Reference proteome</keyword>